<protein>
    <submittedName>
        <fullName evidence="2">Putative LRR receptor-like serine/threonine-protein kinase</fullName>
    </submittedName>
</protein>
<comment type="caution">
    <text evidence="2">The sequence shown here is derived from an EMBL/GenBank/DDBJ whole genome shotgun (WGS) entry which is preliminary data.</text>
</comment>
<organism evidence="2 3">
    <name type="scientific">Gossypium australe</name>
    <dbReference type="NCBI Taxonomy" id="47621"/>
    <lineage>
        <taxon>Eukaryota</taxon>
        <taxon>Viridiplantae</taxon>
        <taxon>Streptophyta</taxon>
        <taxon>Embryophyta</taxon>
        <taxon>Tracheophyta</taxon>
        <taxon>Spermatophyta</taxon>
        <taxon>Magnoliopsida</taxon>
        <taxon>eudicotyledons</taxon>
        <taxon>Gunneridae</taxon>
        <taxon>Pentapetalae</taxon>
        <taxon>rosids</taxon>
        <taxon>malvids</taxon>
        <taxon>Malvales</taxon>
        <taxon>Malvaceae</taxon>
        <taxon>Malvoideae</taxon>
        <taxon>Gossypium</taxon>
    </lineage>
</organism>
<proteinExistence type="predicted"/>
<evidence type="ECO:0000313" key="2">
    <source>
        <dbReference type="EMBL" id="KAA3475609.1"/>
    </source>
</evidence>
<feature type="transmembrane region" description="Helical" evidence="1">
    <location>
        <begin position="124"/>
        <end position="145"/>
    </location>
</feature>
<evidence type="ECO:0000313" key="3">
    <source>
        <dbReference type="Proteomes" id="UP000325315"/>
    </source>
</evidence>
<keyword evidence="1" id="KW-0812">Transmembrane</keyword>
<dbReference type="Proteomes" id="UP000325315">
    <property type="component" value="Unassembled WGS sequence"/>
</dbReference>
<keyword evidence="2" id="KW-0675">Receptor</keyword>
<dbReference type="GO" id="GO:0016301">
    <property type="term" value="F:kinase activity"/>
    <property type="evidence" value="ECO:0007669"/>
    <property type="project" value="UniProtKB-KW"/>
</dbReference>
<dbReference type="EMBL" id="SMMG02000005">
    <property type="protein sequence ID" value="KAA3475609.1"/>
    <property type="molecule type" value="Genomic_DNA"/>
</dbReference>
<gene>
    <name evidence="2" type="ORF">EPI10_025769</name>
</gene>
<accession>A0A5B6W164</accession>
<keyword evidence="2" id="KW-0808">Transferase</keyword>
<keyword evidence="1" id="KW-0472">Membrane</keyword>
<evidence type="ECO:0000256" key="1">
    <source>
        <dbReference type="SAM" id="Phobius"/>
    </source>
</evidence>
<reference evidence="3" key="1">
    <citation type="journal article" date="2019" name="Plant Biotechnol. J.">
        <title>Genome sequencing of the Australian wild diploid species Gossypium australe highlights disease resistance and delayed gland morphogenesis.</title>
        <authorList>
            <person name="Cai Y."/>
            <person name="Cai X."/>
            <person name="Wang Q."/>
            <person name="Wang P."/>
            <person name="Zhang Y."/>
            <person name="Cai C."/>
            <person name="Xu Y."/>
            <person name="Wang K."/>
            <person name="Zhou Z."/>
            <person name="Wang C."/>
            <person name="Geng S."/>
            <person name="Li B."/>
            <person name="Dong Q."/>
            <person name="Hou Y."/>
            <person name="Wang H."/>
            <person name="Ai P."/>
            <person name="Liu Z."/>
            <person name="Yi F."/>
            <person name="Sun M."/>
            <person name="An G."/>
            <person name="Cheng J."/>
            <person name="Zhang Y."/>
            <person name="Shi Q."/>
            <person name="Xie Y."/>
            <person name="Shi X."/>
            <person name="Chang Y."/>
            <person name="Huang F."/>
            <person name="Chen Y."/>
            <person name="Hong S."/>
            <person name="Mi L."/>
            <person name="Sun Q."/>
            <person name="Zhang L."/>
            <person name="Zhou B."/>
            <person name="Peng R."/>
            <person name="Zhang X."/>
            <person name="Liu F."/>
        </authorList>
    </citation>
    <scope>NUCLEOTIDE SEQUENCE [LARGE SCALE GENOMIC DNA]</scope>
    <source>
        <strain evidence="3">cv. PA1801</strain>
    </source>
</reference>
<keyword evidence="1" id="KW-1133">Transmembrane helix</keyword>
<keyword evidence="2" id="KW-0418">Kinase</keyword>
<sequence length="156" mass="18488">MLYSMISCLCLLNGRANLKKGHVLDFQKLTLLYVTTKIIGKSETNTKNQDKNRTVKQGMENIFATYNFTLNINPSLTMMKMLLHIARRSQHILQRVILKRPKPIKQIEIIKKPIIKIGFFLRQLIFIFVFNFVHCHHSFQLLILLRRHSRHMPFEQ</sequence>
<keyword evidence="3" id="KW-1185">Reference proteome</keyword>
<dbReference type="OrthoDB" id="4062651at2759"/>
<name>A0A5B6W164_9ROSI</name>
<dbReference type="AlphaFoldDB" id="A0A5B6W164"/>